<dbReference type="AlphaFoldDB" id="A0A2H5XDK0"/>
<evidence type="ECO:0000256" key="5">
    <source>
        <dbReference type="HAMAP-Rule" id="MF_01365"/>
    </source>
</evidence>
<evidence type="ECO:0000256" key="3">
    <source>
        <dbReference type="ARBA" id="ARBA00022980"/>
    </source>
</evidence>
<comment type="subunit">
    <text evidence="5">Part of the 50S ribosomal subunit.</text>
</comment>
<dbReference type="PANTHER" id="PTHR11655">
    <property type="entry name" value="60S/50S RIBOSOMAL PROTEIN L6/L9"/>
    <property type="match status" value="1"/>
</dbReference>
<comment type="caution">
    <text evidence="9">The sequence shown here is derived from an EMBL/GenBank/DDBJ whole genome shotgun (WGS) entry which is preliminary data.</text>
</comment>
<dbReference type="Proteomes" id="UP000236173">
    <property type="component" value="Unassembled WGS sequence"/>
</dbReference>
<dbReference type="GO" id="GO:0019843">
    <property type="term" value="F:rRNA binding"/>
    <property type="evidence" value="ECO:0007669"/>
    <property type="project" value="UniProtKB-UniRule"/>
</dbReference>
<dbReference type="SUPFAM" id="SSF56053">
    <property type="entry name" value="Ribosomal protein L6"/>
    <property type="match status" value="2"/>
</dbReference>
<keyword evidence="4 5" id="KW-0687">Ribonucleoprotein</keyword>
<keyword evidence="2 5" id="KW-0694">RNA-binding</keyword>
<evidence type="ECO:0000313" key="10">
    <source>
        <dbReference type="Proteomes" id="UP000236173"/>
    </source>
</evidence>
<dbReference type="GO" id="GO:0022625">
    <property type="term" value="C:cytosolic large ribosomal subunit"/>
    <property type="evidence" value="ECO:0007669"/>
    <property type="project" value="UniProtKB-UniRule"/>
</dbReference>
<evidence type="ECO:0000256" key="7">
    <source>
        <dbReference type="RuleBase" id="RU003870"/>
    </source>
</evidence>
<evidence type="ECO:0000256" key="6">
    <source>
        <dbReference type="RuleBase" id="RU003869"/>
    </source>
</evidence>
<comment type="similarity">
    <text evidence="5 6">Belongs to the universal ribosomal protein uL6 family.</text>
</comment>
<dbReference type="InterPro" id="IPR019906">
    <property type="entry name" value="Ribosomal_uL6_bac-type"/>
</dbReference>
<dbReference type="HAMAP" id="MF_01365_B">
    <property type="entry name" value="Ribosomal_uL6_B"/>
    <property type="match status" value="1"/>
</dbReference>
<evidence type="ECO:0000256" key="1">
    <source>
        <dbReference type="ARBA" id="ARBA00022730"/>
    </source>
</evidence>
<evidence type="ECO:0000256" key="4">
    <source>
        <dbReference type="ARBA" id="ARBA00023274"/>
    </source>
</evidence>
<dbReference type="InterPro" id="IPR020040">
    <property type="entry name" value="Ribosomal_uL6_a/b-dom"/>
</dbReference>
<dbReference type="PANTHER" id="PTHR11655:SF14">
    <property type="entry name" value="LARGE RIBOSOMAL SUBUNIT PROTEIN UL6M"/>
    <property type="match status" value="1"/>
</dbReference>
<sequence>MSRIGRKPIPIPQGVSVALEDHTVIVRGPKGELRQSVHPDIRVRVEGGQVIVERTKDRWQYRAFHGLYRSLIANMVHGVANGFEKVLEVRGMGYRVEQKSPTQIVLNVGYSHPVIFDAPAGITFEVQPVTPNPQNDFLCARIVVRGIDKALVGNTAARLRAVRPPDAYKGKGIRYADEPVRLKPGKAAKGKGKK</sequence>
<keyword evidence="3 5" id="KW-0689">Ribosomal protein</keyword>
<feature type="domain" description="Large ribosomal subunit protein uL6 alpha-beta" evidence="8">
    <location>
        <begin position="11"/>
        <end position="82"/>
    </location>
</feature>
<keyword evidence="1 5" id="KW-0699">rRNA-binding</keyword>
<proteinExistence type="inferred from homology"/>
<dbReference type="PIRSF" id="PIRSF002162">
    <property type="entry name" value="Ribosomal_L6"/>
    <property type="match status" value="1"/>
</dbReference>
<dbReference type="InterPro" id="IPR002358">
    <property type="entry name" value="Ribosomal_uL6_CS"/>
</dbReference>
<feature type="domain" description="Large ribosomal subunit protein uL6 alpha-beta" evidence="8">
    <location>
        <begin position="91"/>
        <end position="175"/>
    </location>
</feature>
<protein>
    <recommendedName>
        <fullName evidence="5">Large ribosomal subunit protein uL6</fullName>
    </recommendedName>
</protein>
<dbReference type="FunFam" id="3.90.930.12:FF:000002">
    <property type="entry name" value="50S ribosomal protein L6"/>
    <property type="match status" value="1"/>
</dbReference>
<dbReference type="InterPro" id="IPR000702">
    <property type="entry name" value="Ribosomal_uL6-like"/>
</dbReference>
<name>A0A2H5XDK0_9BACT</name>
<dbReference type="InterPro" id="IPR036789">
    <property type="entry name" value="Ribosomal_uL6-like_a/b-dom_sf"/>
</dbReference>
<dbReference type="PRINTS" id="PR00059">
    <property type="entry name" value="RIBOSOMALL6"/>
</dbReference>
<dbReference type="Pfam" id="PF00347">
    <property type="entry name" value="Ribosomal_L6"/>
    <property type="match status" value="2"/>
</dbReference>
<dbReference type="EMBL" id="BEHT01000023">
    <property type="protein sequence ID" value="GBC99263.1"/>
    <property type="molecule type" value="Genomic_DNA"/>
</dbReference>
<dbReference type="GO" id="GO:0003735">
    <property type="term" value="F:structural constituent of ribosome"/>
    <property type="evidence" value="ECO:0007669"/>
    <property type="project" value="UniProtKB-UniRule"/>
</dbReference>
<evidence type="ECO:0000259" key="8">
    <source>
        <dbReference type="Pfam" id="PF00347"/>
    </source>
</evidence>
<comment type="function">
    <text evidence="5 7">This protein binds to the 23S rRNA, and is important in its secondary structure. It is located near the subunit interface in the base of the L7/L12 stalk, and near the tRNA binding site of the peptidyltransferase center.</text>
</comment>
<gene>
    <name evidence="5 9" type="primary">rplF</name>
    <name evidence="9" type="ORF">HRbin17_01785</name>
</gene>
<reference evidence="10" key="1">
    <citation type="submission" date="2017-09" db="EMBL/GenBank/DDBJ databases">
        <title>Metaegenomics of thermophilic ammonia-oxidizing enrichment culture.</title>
        <authorList>
            <person name="Kato S."/>
            <person name="Suzuki K."/>
        </authorList>
    </citation>
    <scope>NUCLEOTIDE SEQUENCE [LARGE SCALE GENOMIC DNA]</scope>
</reference>
<organism evidence="9 10">
    <name type="scientific">Candidatus Fervidibacter japonicus</name>
    <dbReference type="NCBI Taxonomy" id="2035412"/>
    <lineage>
        <taxon>Bacteria</taxon>
        <taxon>Candidatus Fervidibacterota</taxon>
        <taxon>Candidatus Fervidibacter</taxon>
    </lineage>
</organism>
<dbReference type="Gene3D" id="3.90.930.12">
    <property type="entry name" value="Ribosomal protein L6, alpha-beta domain"/>
    <property type="match status" value="2"/>
</dbReference>
<evidence type="ECO:0000256" key="2">
    <source>
        <dbReference type="ARBA" id="ARBA00022884"/>
    </source>
</evidence>
<evidence type="ECO:0000313" key="9">
    <source>
        <dbReference type="EMBL" id="GBC99263.1"/>
    </source>
</evidence>
<dbReference type="GO" id="GO:0002181">
    <property type="term" value="P:cytoplasmic translation"/>
    <property type="evidence" value="ECO:0007669"/>
    <property type="project" value="TreeGrafter"/>
</dbReference>
<dbReference type="NCBIfam" id="TIGR03654">
    <property type="entry name" value="L6_bact"/>
    <property type="match status" value="1"/>
</dbReference>
<accession>A0A2H5XDK0</accession>
<dbReference type="PROSITE" id="PS00525">
    <property type="entry name" value="RIBOSOMAL_L6_1"/>
    <property type="match status" value="1"/>
</dbReference>